<gene>
    <name evidence="1" type="ORF">MtrDRAFT_AC174467g23v1</name>
</gene>
<dbReference type="Gene3D" id="1.20.120.1230">
    <property type="match status" value="1"/>
</dbReference>
<evidence type="ECO:0000313" key="1">
    <source>
        <dbReference type="EMBL" id="ABN09138.1"/>
    </source>
</evidence>
<proteinExistence type="predicted"/>
<sequence>MLGVENLYRVMMINLRLNKTSGGDLEQPSHTFEEKDQSCAPGRHRLETLNASPSATPWTYLRVHSPRIRLCLGICSAYGKFVVELFVEVEPFTVSFHFPTLKKTIGNDVKFLNRHLSSELFHDKEGEFTSTSQFPRNSQLQGKNRICKSFEIELEVSVQGQLIGFLRSLLELVIIEEPLLNHNLASPLRISSLSTLILNMGLWFPSLFVFIA</sequence>
<name>A2Q6B8_MEDTR</name>
<reference evidence="1" key="2">
    <citation type="submission" date="2007-03" db="EMBL/GenBank/DDBJ databases">
        <authorList>
            <consortium name="The International Medicago Genome Annotation Group"/>
        </authorList>
    </citation>
    <scope>NUCLEOTIDE SEQUENCE</scope>
</reference>
<protein>
    <submittedName>
        <fullName evidence="1">Uncharacterized protein</fullName>
    </submittedName>
</protein>
<dbReference type="EMBL" id="AC174467">
    <property type="protein sequence ID" value="ABN09138.1"/>
    <property type="molecule type" value="Genomic_DNA"/>
</dbReference>
<organism evidence="1">
    <name type="scientific">Medicago truncatula</name>
    <name type="common">Barrel medic</name>
    <name type="synonym">Medicago tribuloides</name>
    <dbReference type="NCBI Taxonomy" id="3880"/>
    <lineage>
        <taxon>Eukaryota</taxon>
        <taxon>Viridiplantae</taxon>
        <taxon>Streptophyta</taxon>
        <taxon>Embryophyta</taxon>
        <taxon>Tracheophyta</taxon>
        <taxon>Spermatophyta</taxon>
        <taxon>Magnoliopsida</taxon>
        <taxon>eudicotyledons</taxon>
        <taxon>Gunneridae</taxon>
        <taxon>Pentapetalae</taxon>
        <taxon>rosids</taxon>
        <taxon>fabids</taxon>
        <taxon>Fabales</taxon>
        <taxon>Fabaceae</taxon>
        <taxon>Papilionoideae</taxon>
        <taxon>50 kb inversion clade</taxon>
        <taxon>NPAAA clade</taxon>
        <taxon>Hologalegina</taxon>
        <taxon>IRL clade</taxon>
        <taxon>Trifolieae</taxon>
        <taxon>Medicago</taxon>
    </lineage>
</organism>
<accession>A2Q6B8</accession>
<reference evidence="1" key="1">
    <citation type="submission" date="2006-02" db="EMBL/GenBank/DDBJ databases">
        <authorList>
            <person name="Town C.D."/>
        </authorList>
    </citation>
    <scope>NUCLEOTIDE SEQUENCE</scope>
</reference>
<dbReference type="AlphaFoldDB" id="A2Q6B8"/>